<evidence type="ECO:0000256" key="1">
    <source>
        <dbReference type="ARBA" id="ARBA00000829"/>
    </source>
</evidence>
<evidence type="ECO:0000256" key="7">
    <source>
        <dbReference type="ARBA" id="ARBA00023326"/>
    </source>
</evidence>
<dbReference type="Pfam" id="PF22666">
    <property type="entry name" value="Glyco_hydro_2_N2"/>
    <property type="match status" value="1"/>
</dbReference>
<dbReference type="Proteomes" id="UP000326565">
    <property type="component" value="Unassembled WGS sequence"/>
</dbReference>
<keyword evidence="6" id="KW-0326">Glycosidase</keyword>
<evidence type="ECO:0000259" key="13">
    <source>
        <dbReference type="Pfam" id="PF17786"/>
    </source>
</evidence>
<keyword evidence="4 15" id="KW-0378">Hydrolase</keyword>
<keyword evidence="5" id="KW-0119">Carbohydrate metabolism</keyword>
<evidence type="ECO:0000256" key="4">
    <source>
        <dbReference type="ARBA" id="ARBA00022801"/>
    </source>
</evidence>
<dbReference type="Gene3D" id="3.20.20.80">
    <property type="entry name" value="Glycosidases"/>
    <property type="match status" value="1"/>
</dbReference>
<evidence type="ECO:0000256" key="3">
    <source>
        <dbReference type="ARBA" id="ARBA00012754"/>
    </source>
</evidence>
<dbReference type="UniPathway" id="UPA00280"/>
<dbReference type="InterPro" id="IPR036156">
    <property type="entry name" value="Beta-gal/glucu_dom_sf"/>
</dbReference>
<evidence type="ECO:0000256" key="6">
    <source>
        <dbReference type="ARBA" id="ARBA00023295"/>
    </source>
</evidence>
<dbReference type="GO" id="GO:0004567">
    <property type="term" value="F:beta-mannosidase activity"/>
    <property type="evidence" value="ECO:0007669"/>
    <property type="project" value="UniProtKB-EC"/>
</dbReference>
<dbReference type="FunFam" id="2.60.120.260:FF:000118">
    <property type="entry name" value="Beta-mannosidase B"/>
    <property type="match status" value="1"/>
</dbReference>
<keyword evidence="16" id="KW-1185">Reference proteome</keyword>
<dbReference type="InterPro" id="IPR006102">
    <property type="entry name" value="Ig-like_GH2"/>
</dbReference>
<comment type="similarity">
    <text evidence="8">Belongs to the glycosyl hydrolase 2 family. Beta-mannosidase B subfamily.</text>
</comment>
<dbReference type="PANTHER" id="PTHR43730">
    <property type="entry name" value="BETA-MANNOSIDASE"/>
    <property type="match status" value="1"/>
</dbReference>
<protein>
    <recommendedName>
        <fullName evidence="9">Beta-mannosidase B</fullName>
        <ecNumber evidence="3">3.2.1.25</ecNumber>
    </recommendedName>
    <alternativeName>
        <fullName evidence="10">Mannanase B</fullName>
    </alternativeName>
</protein>
<name>A0A5N5WYY5_9EURO</name>
<dbReference type="InterPro" id="IPR041447">
    <property type="entry name" value="Mannosidase_ig"/>
</dbReference>
<dbReference type="EC" id="3.2.1.25" evidence="3"/>
<feature type="domain" description="Beta-mannosidase-like galactose-binding" evidence="14">
    <location>
        <begin position="13"/>
        <end position="188"/>
    </location>
</feature>
<dbReference type="Pfam" id="PF17786">
    <property type="entry name" value="Mannosidase_ig"/>
    <property type="match status" value="1"/>
</dbReference>
<dbReference type="GO" id="GO:0006516">
    <property type="term" value="P:glycoprotein catabolic process"/>
    <property type="evidence" value="ECO:0007669"/>
    <property type="project" value="TreeGrafter"/>
</dbReference>
<evidence type="ECO:0000256" key="9">
    <source>
        <dbReference type="ARBA" id="ARBA00041069"/>
    </source>
</evidence>
<evidence type="ECO:0000313" key="15">
    <source>
        <dbReference type="EMBL" id="KAB8072967.1"/>
    </source>
</evidence>
<dbReference type="FunFam" id="3.20.20.80:FF:000050">
    <property type="entry name" value="Beta-mannosidase B"/>
    <property type="match status" value="1"/>
</dbReference>
<feature type="domain" description="Glycoside hydrolase family 2 immunoglobulin-like beta-sandwich" evidence="12">
    <location>
        <begin position="197"/>
        <end position="302"/>
    </location>
</feature>
<dbReference type="SUPFAM" id="SSF49785">
    <property type="entry name" value="Galactose-binding domain-like"/>
    <property type="match status" value="1"/>
</dbReference>
<dbReference type="InterPro" id="IPR050887">
    <property type="entry name" value="Beta-mannosidase_GH2"/>
</dbReference>
<dbReference type="Gene3D" id="2.60.40.10">
    <property type="entry name" value="Immunoglobulins"/>
    <property type="match status" value="1"/>
</dbReference>
<evidence type="ECO:0000256" key="2">
    <source>
        <dbReference type="ARBA" id="ARBA00004740"/>
    </source>
</evidence>
<dbReference type="PANTHER" id="PTHR43730:SF1">
    <property type="entry name" value="BETA-MANNOSIDASE"/>
    <property type="match status" value="1"/>
</dbReference>
<evidence type="ECO:0000256" key="11">
    <source>
        <dbReference type="ARBA" id="ARBA00053325"/>
    </source>
</evidence>
<evidence type="ECO:0000256" key="10">
    <source>
        <dbReference type="ARBA" id="ARBA00041614"/>
    </source>
</evidence>
<dbReference type="InterPro" id="IPR017853">
    <property type="entry name" value="GH"/>
</dbReference>
<dbReference type="EMBL" id="ML732235">
    <property type="protein sequence ID" value="KAB8072967.1"/>
    <property type="molecule type" value="Genomic_DNA"/>
</dbReference>
<dbReference type="Gene3D" id="2.60.120.260">
    <property type="entry name" value="Galactose-binding domain-like"/>
    <property type="match status" value="1"/>
</dbReference>
<evidence type="ECO:0000259" key="12">
    <source>
        <dbReference type="Pfam" id="PF00703"/>
    </source>
</evidence>
<comment type="pathway">
    <text evidence="2">Glycan metabolism; N-glycan degradation.</text>
</comment>
<dbReference type="AlphaFoldDB" id="A0A5N5WYY5"/>
<dbReference type="Pfam" id="PF00703">
    <property type="entry name" value="Glyco_hydro_2"/>
    <property type="match status" value="1"/>
</dbReference>
<dbReference type="GO" id="GO:0000272">
    <property type="term" value="P:polysaccharide catabolic process"/>
    <property type="evidence" value="ECO:0007669"/>
    <property type="project" value="UniProtKB-KW"/>
</dbReference>
<feature type="domain" description="Mannosidase Ig/CBM-like" evidence="13">
    <location>
        <begin position="681"/>
        <end position="767"/>
    </location>
</feature>
<reference evidence="15 16" key="1">
    <citation type="submission" date="2019-04" db="EMBL/GenBank/DDBJ databases">
        <title>Friends and foes A comparative genomics study of 23 Aspergillus species from section Flavi.</title>
        <authorList>
            <consortium name="DOE Joint Genome Institute"/>
            <person name="Kjaerbolling I."/>
            <person name="Vesth T."/>
            <person name="Frisvad J.C."/>
            <person name="Nybo J.L."/>
            <person name="Theobald S."/>
            <person name="Kildgaard S."/>
            <person name="Isbrandt T."/>
            <person name="Kuo A."/>
            <person name="Sato A."/>
            <person name="Lyhne E.K."/>
            <person name="Kogle M.E."/>
            <person name="Wiebenga A."/>
            <person name="Kun R.S."/>
            <person name="Lubbers R.J."/>
            <person name="Makela M.R."/>
            <person name="Barry K."/>
            <person name="Chovatia M."/>
            <person name="Clum A."/>
            <person name="Daum C."/>
            <person name="Haridas S."/>
            <person name="He G."/>
            <person name="LaButti K."/>
            <person name="Lipzen A."/>
            <person name="Mondo S."/>
            <person name="Riley R."/>
            <person name="Salamov A."/>
            <person name="Simmons B.A."/>
            <person name="Magnuson J.K."/>
            <person name="Henrissat B."/>
            <person name="Mortensen U.H."/>
            <person name="Larsen T.O."/>
            <person name="Devries R.P."/>
            <person name="Grigoriev I.V."/>
            <person name="Machida M."/>
            <person name="Baker S.E."/>
            <person name="Andersen M.R."/>
        </authorList>
    </citation>
    <scope>NUCLEOTIDE SEQUENCE [LARGE SCALE GENOMIC DNA]</scope>
    <source>
        <strain evidence="15 16">CBS 151.66</strain>
    </source>
</reference>
<evidence type="ECO:0000256" key="8">
    <source>
        <dbReference type="ARBA" id="ARBA00038429"/>
    </source>
</evidence>
<dbReference type="SUPFAM" id="SSF49303">
    <property type="entry name" value="beta-Galactosidase/glucuronidase domain"/>
    <property type="match status" value="1"/>
</dbReference>
<evidence type="ECO:0000313" key="16">
    <source>
        <dbReference type="Proteomes" id="UP000326565"/>
    </source>
</evidence>
<keyword evidence="7" id="KW-0624">Polysaccharide degradation</keyword>
<dbReference type="OrthoDB" id="2866996at2759"/>
<dbReference type="InterPro" id="IPR013783">
    <property type="entry name" value="Ig-like_fold"/>
</dbReference>
<gene>
    <name evidence="15" type="ORF">BDV29DRAFT_202010</name>
</gene>
<accession>A0A5N5WYY5</accession>
<evidence type="ECO:0000256" key="5">
    <source>
        <dbReference type="ARBA" id="ARBA00023277"/>
    </source>
</evidence>
<dbReference type="SUPFAM" id="SSF51445">
    <property type="entry name" value="(Trans)glycosidases"/>
    <property type="match status" value="1"/>
</dbReference>
<comment type="catalytic activity">
    <reaction evidence="1">
        <text>Hydrolysis of terminal, non-reducing beta-D-mannose residues in beta-D-mannosides.</text>
        <dbReference type="EC" id="3.2.1.25"/>
    </reaction>
</comment>
<proteinExistence type="inferred from homology"/>
<sequence>MTDFKSCELSQGWQFRDACKNTPQSWRSVSRVPTVVHLDLIEHGVIPDPFIGLNELQVQWVGERDWIYRVDFRTPDLGDEPRCDLLFEGLDTIATVTLNGAVILESDNMFVPRRVDVGMHLTPGNGSVNTLEILFESALLCGRERIKQHPGHRFITHQTEAGRSTVRKAGYHWGWDWGPILMTAGPWRPVRLEIYTARIGDVWVDSELSNDLKSCRGRVQAQISGKAGGSKVRFSIMFQSKVLFESEVNTSEEGIAETGFVLQDPALWYPHGYGRQDLYQIYAKLIDGDQMRHEMTKIIGFRKVELVQKKDENGQSFFFRINDVDIFAGGSCWIPGDNFLPRLTSNKYKKWLGMLLEGNQNMIRVWGGGIFEPSVFYSTCDELGILVWQDFMFACASYPTYPSFLASIEEEARTNVKRLRHHPSIVIYAGSNEDYQIQEKYNLDYNFETDKDPQSWLKSTFPARYIYEYLLPKIVGEESPATPYHPTSPWGGGNHSADPTIGDIHQWDIWHGAMLPYQSFPKVGGRFVSEFGMEAFPQIATIKQFINDEDEMYPQSLTMDFHNKARDHERRLGTYILENFRIKSDLQSYIHLSQVVQSEAMKFAYQGWRRQWGHGRLCGGALVWQLNDCWPTTSWAVIDHYLRKKPAYYAISRALKPLAVGISRTHEEWTSGHAKPATSAKFELWAVSSHLKPIYATLRLRFISVRTGTDVKSEISYDVAVMPNSTTEVTTGVLSLEGPDVLVLFATLSIDGQVVSRDMDWPQPYKYLSLRDRGLVITFLPEKSALSITARKPVKALVFEESDGIWLQDNGIDIAPGDEQIIPVEGIRNSSDLPRWTYIGDDSL</sequence>
<dbReference type="InterPro" id="IPR008979">
    <property type="entry name" value="Galactose-bd-like_sf"/>
</dbReference>
<evidence type="ECO:0000259" key="14">
    <source>
        <dbReference type="Pfam" id="PF22666"/>
    </source>
</evidence>
<organism evidence="15 16">
    <name type="scientific">Aspergillus leporis</name>
    <dbReference type="NCBI Taxonomy" id="41062"/>
    <lineage>
        <taxon>Eukaryota</taxon>
        <taxon>Fungi</taxon>
        <taxon>Dikarya</taxon>
        <taxon>Ascomycota</taxon>
        <taxon>Pezizomycotina</taxon>
        <taxon>Eurotiomycetes</taxon>
        <taxon>Eurotiomycetidae</taxon>
        <taxon>Eurotiales</taxon>
        <taxon>Aspergillaceae</taxon>
        <taxon>Aspergillus</taxon>
        <taxon>Aspergillus subgen. Circumdati</taxon>
    </lineage>
</organism>
<dbReference type="InterPro" id="IPR054593">
    <property type="entry name" value="Beta-mannosidase-like_N2"/>
</dbReference>
<comment type="function">
    <text evidence="11">Exoglycosidase that cleaves the single beta-linked mannose residue from the non-reducing end of beta-mannosidic oligosaccharides of various complexity and length. Prefers mannobiose over mannotriose and has no activity against polymeric mannan. Is also severely restricted by galactosyl substitutions at the +1 subsite.</text>
</comment>